<reference evidence="3" key="1">
    <citation type="submission" date="2019-05" db="EMBL/GenBank/DDBJ databases">
        <authorList>
            <consortium name="Pathogen Informatics"/>
        </authorList>
    </citation>
    <scope>NUCLEOTIDE SEQUENCE [LARGE SCALE GENOMIC DNA]</scope>
    <source>
        <strain evidence="3">NCTC12965</strain>
    </source>
</reference>
<feature type="compositionally biased region" description="Polar residues" evidence="1">
    <location>
        <begin position="113"/>
        <end position="127"/>
    </location>
</feature>
<accession>A0A4U9TQ73</accession>
<dbReference type="Gene3D" id="3.10.105.10">
    <property type="entry name" value="Dipeptide-binding Protein, Domain 3"/>
    <property type="match status" value="1"/>
</dbReference>
<dbReference type="SUPFAM" id="SSF53850">
    <property type="entry name" value="Periplasmic binding protein-like II"/>
    <property type="match status" value="1"/>
</dbReference>
<dbReference type="AlphaFoldDB" id="A0A4U9TQ73"/>
<feature type="region of interest" description="Disordered" evidence="1">
    <location>
        <begin position="73"/>
        <end position="127"/>
    </location>
</feature>
<proteinExistence type="predicted"/>
<sequence>MTFDLAKANRLLDDAGWQKGSDGLRQKDGKKLLLTVYESLPQPQNKAVLQLVSQQWGKVGARLNILAGDAGSRVADNLDPQKTPASVVEGGRADPDVIKSQFYPTNRDGLLQQGGTSQNSKNLSTTR</sequence>
<evidence type="ECO:0000256" key="1">
    <source>
        <dbReference type="SAM" id="MobiDB-lite"/>
    </source>
</evidence>
<name>A0A4U9TQ73_SERFO</name>
<evidence type="ECO:0000313" key="3">
    <source>
        <dbReference type="EMBL" id="VTR22270.1"/>
    </source>
</evidence>
<protein>
    <submittedName>
        <fullName evidence="3">ABC transporter substrate binding protein, KPN_01854 family</fullName>
    </submittedName>
</protein>
<dbReference type="EMBL" id="CABEEZ010000027">
    <property type="protein sequence ID" value="VTR22270.1"/>
    <property type="molecule type" value="Genomic_DNA"/>
</dbReference>
<dbReference type="Pfam" id="PF00496">
    <property type="entry name" value="SBP_bac_5"/>
    <property type="match status" value="1"/>
</dbReference>
<gene>
    <name evidence="3" type="ORF">NCTC12965_01490</name>
</gene>
<organism evidence="3">
    <name type="scientific">Serratia fonticola</name>
    <dbReference type="NCBI Taxonomy" id="47917"/>
    <lineage>
        <taxon>Bacteria</taxon>
        <taxon>Pseudomonadati</taxon>
        <taxon>Pseudomonadota</taxon>
        <taxon>Gammaproteobacteria</taxon>
        <taxon>Enterobacterales</taxon>
        <taxon>Yersiniaceae</taxon>
        <taxon>Serratia</taxon>
    </lineage>
</organism>
<dbReference type="InterPro" id="IPR000914">
    <property type="entry name" value="SBP_5_dom"/>
</dbReference>
<evidence type="ECO:0000259" key="2">
    <source>
        <dbReference type="Pfam" id="PF00496"/>
    </source>
</evidence>
<feature type="domain" description="Solute-binding protein family 5" evidence="2">
    <location>
        <begin position="3"/>
        <end position="91"/>
    </location>
</feature>